<sequence>MTSSSQNGITQNVAIAQNGTIVHNILNRITVKLCPPSSEAYRSIIPQLAVLLKSCVDTNITMNFLQPFSIQDASAFWLSAEEKVVQMKQFVLIAQESQEAQEKEADDHDFRHEKLEPPVILGCVILYLAQTPNAKHRGEVGKLIIGSEHRKRGIGKMLLDRMEDEARKHSLKILVLDTQTGSGAELFYERVGYSKVGVLPDVNLAPDRGQYTSCTFFYKRL</sequence>
<accession>A0A1Q3DZD1</accession>
<evidence type="ECO:0000256" key="1">
    <source>
        <dbReference type="ARBA" id="ARBA00022679"/>
    </source>
</evidence>
<dbReference type="PROSITE" id="PS51186">
    <property type="entry name" value="GNAT"/>
    <property type="match status" value="1"/>
</dbReference>
<organism evidence="3 4">
    <name type="scientific">Lentinula edodes</name>
    <name type="common">Shiitake mushroom</name>
    <name type="synonym">Lentinus edodes</name>
    <dbReference type="NCBI Taxonomy" id="5353"/>
    <lineage>
        <taxon>Eukaryota</taxon>
        <taxon>Fungi</taxon>
        <taxon>Dikarya</taxon>
        <taxon>Basidiomycota</taxon>
        <taxon>Agaricomycotina</taxon>
        <taxon>Agaricomycetes</taxon>
        <taxon>Agaricomycetidae</taxon>
        <taxon>Agaricales</taxon>
        <taxon>Marasmiineae</taxon>
        <taxon>Omphalotaceae</taxon>
        <taxon>Lentinula</taxon>
    </lineage>
</organism>
<keyword evidence="4" id="KW-1185">Reference proteome</keyword>
<dbReference type="EMBL" id="BDGU01000030">
    <property type="protein sequence ID" value="GAW00377.1"/>
    <property type="molecule type" value="Genomic_DNA"/>
</dbReference>
<protein>
    <submittedName>
        <fullName evidence="3">GCN5 family acetyltransferase</fullName>
    </submittedName>
</protein>
<evidence type="ECO:0000313" key="3">
    <source>
        <dbReference type="EMBL" id="GAW00377.1"/>
    </source>
</evidence>
<dbReference type="InterPro" id="IPR000182">
    <property type="entry name" value="GNAT_dom"/>
</dbReference>
<dbReference type="Gene3D" id="3.40.630.30">
    <property type="match status" value="1"/>
</dbReference>
<dbReference type="SUPFAM" id="SSF55729">
    <property type="entry name" value="Acyl-CoA N-acyltransferases (Nat)"/>
    <property type="match status" value="1"/>
</dbReference>
<name>A0A1Q3DZD1_LENED</name>
<dbReference type="PANTHER" id="PTHR13947:SF37">
    <property type="entry name" value="LD18367P"/>
    <property type="match status" value="1"/>
</dbReference>
<evidence type="ECO:0000259" key="2">
    <source>
        <dbReference type="PROSITE" id="PS51186"/>
    </source>
</evidence>
<dbReference type="GO" id="GO:0008080">
    <property type="term" value="F:N-acetyltransferase activity"/>
    <property type="evidence" value="ECO:0007669"/>
    <property type="project" value="InterPro"/>
</dbReference>
<evidence type="ECO:0000313" key="4">
    <source>
        <dbReference type="Proteomes" id="UP000188533"/>
    </source>
</evidence>
<keyword evidence="1 3" id="KW-0808">Transferase</keyword>
<gene>
    <name evidence="3" type="ORF">LENED_001893</name>
</gene>
<reference evidence="3 4" key="2">
    <citation type="submission" date="2017-02" db="EMBL/GenBank/DDBJ databases">
        <title>A genome survey and senescence transcriptome analysis in Lentinula edodes.</title>
        <authorList>
            <person name="Sakamoto Y."/>
            <person name="Nakade K."/>
            <person name="Sato S."/>
            <person name="Yoshida Y."/>
            <person name="Miyazaki K."/>
            <person name="Natsume S."/>
            <person name="Konno N."/>
        </authorList>
    </citation>
    <scope>NUCLEOTIDE SEQUENCE [LARGE SCALE GENOMIC DNA]</scope>
    <source>
        <strain evidence="3 4">NBRC 111202</strain>
    </source>
</reference>
<dbReference type="PANTHER" id="PTHR13947">
    <property type="entry name" value="GNAT FAMILY N-ACETYLTRANSFERASE"/>
    <property type="match status" value="1"/>
</dbReference>
<dbReference type="Pfam" id="PF00583">
    <property type="entry name" value="Acetyltransf_1"/>
    <property type="match status" value="1"/>
</dbReference>
<dbReference type="AlphaFoldDB" id="A0A1Q3DZD1"/>
<dbReference type="InterPro" id="IPR016181">
    <property type="entry name" value="Acyl_CoA_acyltransferase"/>
</dbReference>
<feature type="domain" description="N-acetyltransferase" evidence="2">
    <location>
        <begin position="74"/>
        <end position="221"/>
    </location>
</feature>
<reference evidence="3 4" key="1">
    <citation type="submission" date="2016-08" db="EMBL/GenBank/DDBJ databases">
        <authorList>
            <consortium name="Lentinula edodes genome sequencing consortium"/>
            <person name="Sakamoto Y."/>
            <person name="Nakade K."/>
            <person name="Sato S."/>
            <person name="Yoshida Y."/>
            <person name="Miyazaki K."/>
            <person name="Natsume S."/>
            <person name="Konno N."/>
        </authorList>
    </citation>
    <scope>NUCLEOTIDE SEQUENCE [LARGE SCALE GENOMIC DNA]</scope>
    <source>
        <strain evidence="3 4">NBRC 111202</strain>
    </source>
</reference>
<dbReference type="CDD" id="cd04301">
    <property type="entry name" value="NAT_SF"/>
    <property type="match status" value="1"/>
</dbReference>
<dbReference type="InterPro" id="IPR050769">
    <property type="entry name" value="NAT_camello-type"/>
</dbReference>
<proteinExistence type="predicted"/>
<comment type="caution">
    <text evidence="3">The sequence shown here is derived from an EMBL/GenBank/DDBJ whole genome shotgun (WGS) entry which is preliminary data.</text>
</comment>
<dbReference type="Proteomes" id="UP000188533">
    <property type="component" value="Unassembled WGS sequence"/>
</dbReference>